<dbReference type="EMBL" id="CP001936">
    <property type="protein sequence ID" value="ADD03263.1"/>
    <property type="molecule type" value="Genomic_DNA"/>
</dbReference>
<protein>
    <recommendedName>
        <fullName evidence="3">Thioredoxin family protein</fullName>
    </recommendedName>
</protein>
<proteinExistence type="predicted"/>
<dbReference type="SUPFAM" id="SSF52833">
    <property type="entry name" value="Thioredoxin-like"/>
    <property type="match status" value="1"/>
</dbReference>
<evidence type="ECO:0008006" key="3">
    <source>
        <dbReference type="Google" id="ProtNLM"/>
    </source>
</evidence>
<keyword evidence="2" id="KW-1185">Reference proteome</keyword>
<sequence length="161" mass="19178">MKELFEKGITFEEFVKESEENIAKRIKDRYEKTVLDEDLIEKIKFKDEVNILAFAESWCPDSQVNVPIVAKIASYNKNFKLRILKREGNEEYMKPYYIDGKAKIPTFVFMDKDFKEIGHWIERPGIVKELAKSGEEDWRRDYLKGKYDKNIIEEIVNILSR</sequence>
<accession>D3T4X0</accession>
<gene>
    <name evidence="1" type="ordered locus">Thit_2030</name>
</gene>
<evidence type="ECO:0000313" key="2">
    <source>
        <dbReference type="Proteomes" id="UP000001552"/>
    </source>
</evidence>
<reference evidence="1" key="1">
    <citation type="submission" date="2010-02" db="EMBL/GenBank/DDBJ databases">
        <title>Complete sequence of Thermoanaerobacter italicus Ab9.</title>
        <authorList>
            <consortium name="US DOE Joint Genome Institute"/>
            <person name="Lucas S."/>
            <person name="Copeland A."/>
            <person name="Lapidus A."/>
            <person name="Cheng J.-F."/>
            <person name="Bruce D."/>
            <person name="Goodwin L."/>
            <person name="Pitluck S."/>
            <person name="Chertkov O."/>
            <person name="Detter J.C."/>
            <person name="Han C."/>
            <person name="Tapia R."/>
            <person name="Land M."/>
            <person name="Hauser L."/>
            <person name="Kyrpides N."/>
            <person name="Mikhailova N."/>
            <person name="Hemme C.L."/>
            <person name="Woyke T."/>
        </authorList>
    </citation>
    <scope>NUCLEOTIDE SEQUENCE [LARGE SCALE GENOMIC DNA]</scope>
    <source>
        <strain evidence="1">Ab9</strain>
    </source>
</reference>
<dbReference type="Gene3D" id="3.40.30.10">
    <property type="entry name" value="Glutaredoxin"/>
    <property type="match status" value="1"/>
</dbReference>
<dbReference type="CDD" id="cd01659">
    <property type="entry name" value="TRX_superfamily"/>
    <property type="match status" value="1"/>
</dbReference>
<dbReference type="InterPro" id="IPR036249">
    <property type="entry name" value="Thioredoxin-like_sf"/>
</dbReference>
<dbReference type="eggNOG" id="COG0526">
    <property type="taxonomic scope" value="Bacteria"/>
</dbReference>
<dbReference type="HOGENOM" id="CLU_133126_0_0_9"/>
<name>D3T4X0_THEIA</name>
<dbReference type="RefSeq" id="WP_012995962.1">
    <property type="nucleotide sequence ID" value="NC_013921.1"/>
</dbReference>
<dbReference type="Proteomes" id="UP000001552">
    <property type="component" value="Chromosome"/>
</dbReference>
<dbReference type="KEGG" id="tit:Thit_2030"/>
<dbReference type="OrthoDB" id="6120799at2"/>
<dbReference type="Pfam" id="PF14595">
    <property type="entry name" value="Thioredoxin_9"/>
    <property type="match status" value="1"/>
</dbReference>
<organism evidence="1 2">
    <name type="scientific">Thermoanaerobacter italicus (strain DSM 9252 / Ab9)</name>
    <dbReference type="NCBI Taxonomy" id="580331"/>
    <lineage>
        <taxon>Bacteria</taxon>
        <taxon>Bacillati</taxon>
        <taxon>Bacillota</taxon>
        <taxon>Clostridia</taxon>
        <taxon>Thermoanaerobacterales</taxon>
        <taxon>Thermoanaerobacteraceae</taxon>
        <taxon>Thermoanaerobacter</taxon>
    </lineage>
</organism>
<evidence type="ECO:0000313" key="1">
    <source>
        <dbReference type="EMBL" id="ADD03263.1"/>
    </source>
</evidence>
<dbReference type="AlphaFoldDB" id="D3T4X0"/>